<dbReference type="Proteomes" id="UP000005856">
    <property type="component" value="Unassembled WGS sequence"/>
</dbReference>
<gene>
    <name evidence="1" type="ORF">MDG893_17947</name>
</gene>
<reference evidence="1 2" key="1">
    <citation type="submission" date="2007-06" db="EMBL/GenBank/DDBJ databases">
        <authorList>
            <person name="Green D."/>
            <person name="Ferriera S."/>
            <person name="Johnson J."/>
            <person name="Kravitz S."/>
            <person name="Beeson K."/>
            <person name="Sutton G."/>
            <person name="Rogers Y.-H."/>
            <person name="Friedman R."/>
            <person name="Frazier M."/>
            <person name="Venter J.C."/>
        </authorList>
    </citation>
    <scope>NUCLEOTIDE SEQUENCE [LARGE SCALE GENOMIC DNA]</scope>
    <source>
        <strain evidence="1 2">DG893</strain>
    </source>
</reference>
<evidence type="ECO:0000313" key="1">
    <source>
        <dbReference type="EMBL" id="EDM48450.1"/>
    </source>
</evidence>
<name>A6EY42_9GAMM</name>
<proteinExistence type="predicted"/>
<organism evidence="1 2">
    <name type="scientific">Marinobacter algicola DG893</name>
    <dbReference type="NCBI Taxonomy" id="443152"/>
    <lineage>
        <taxon>Bacteria</taxon>
        <taxon>Pseudomonadati</taxon>
        <taxon>Pseudomonadota</taxon>
        <taxon>Gammaproteobacteria</taxon>
        <taxon>Pseudomonadales</taxon>
        <taxon>Marinobacteraceae</taxon>
        <taxon>Marinobacter</taxon>
    </lineage>
</organism>
<protein>
    <submittedName>
        <fullName evidence="1">Uncharacterized protein</fullName>
    </submittedName>
</protein>
<accession>A6EY42</accession>
<dbReference type="EMBL" id="ABCP01000006">
    <property type="protein sequence ID" value="EDM48450.1"/>
    <property type="molecule type" value="Genomic_DNA"/>
</dbReference>
<comment type="caution">
    <text evidence="1">The sequence shown here is derived from an EMBL/GenBank/DDBJ whole genome shotgun (WGS) entry which is preliminary data.</text>
</comment>
<dbReference type="AlphaFoldDB" id="A6EY42"/>
<sequence length="39" mass="4247">MVMIVLGVGICNRTHEKPPLPPYIQAGDVIDLASLDRVD</sequence>
<keyword evidence="2" id="KW-1185">Reference proteome</keyword>
<evidence type="ECO:0000313" key="2">
    <source>
        <dbReference type="Proteomes" id="UP000005856"/>
    </source>
</evidence>